<evidence type="ECO:0000256" key="3">
    <source>
        <dbReference type="PROSITE-ProRule" id="PRU00221"/>
    </source>
</evidence>
<evidence type="ECO:0000256" key="2">
    <source>
        <dbReference type="ARBA" id="ARBA00022737"/>
    </source>
</evidence>
<keyword evidence="4" id="KW-0732">Signal</keyword>
<dbReference type="PANTHER" id="PTHR19848">
    <property type="entry name" value="WD40 REPEAT PROTEIN"/>
    <property type="match status" value="1"/>
</dbReference>
<protein>
    <submittedName>
        <fullName evidence="5">WD domain, G-beta repeat</fullName>
    </submittedName>
</protein>
<accession>A0A5C5WU90</accession>
<evidence type="ECO:0000313" key="6">
    <source>
        <dbReference type="Proteomes" id="UP000316598"/>
    </source>
</evidence>
<dbReference type="InterPro" id="IPR001680">
    <property type="entry name" value="WD40_rpt"/>
</dbReference>
<dbReference type="PROSITE" id="PS50082">
    <property type="entry name" value="WD_REPEATS_2"/>
    <property type="match status" value="2"/>
</dbReference>
<evidence type="ECO:0000313" key="5">
    <source>
        <dbReference type="EMBL" id="TWT54256.1"/>
    </source>
</evidence>
<gene>
    <name evidence="5" type="ORF">Pla22_18980</name>
</gene>
<feature type="chain" id="PRO_5023106856" evidence="4">
    <location>
        <begin position="31"/>
        <end position="382"/>
    </location>
</feature>
<dbReference type="Gene3D" id="2.130.10.10">
    <property type="entry name" value="YVTN repeat-like/Quinoprotein amine dehydrogenase"/>
    <property type="match status" value="2"/>
</dbReference>
<name>A0A5C5WU90_9BACT</name>
<proteinExistence type="predicted"/>
<dbReference type="InterPro" id="IPR015943">
    <property type="entry name" value="WD40/YVTN_repeat-like_dom_sf"/>
</dbReference>
<dbReference type="SMART" id="SM00320">
    <property type="entry name" value="WD40"/>
    <property type="match status" value="7"/>
</dbReference>
<keyword evidence="6" id="KW-1185">Reference proteome</keyword>
<feature type="repeat" description="WD" evidence="3">
    <location>
        <begin position="331"/>
        <end position="370"/>
    </location>
</feature>
<dbReference type="EMBL" id="SJPI01000001">
    <property type="protein sequence ID" value="TWT54256.1"/>
    <property type="molecule type" value="Genomic_DNA"/>
</dbReference>
<dbReference type="PROSITE" id="PS50294">
    <property type="entry name" value="WD_REPEATS_REGION"/>
    <property type="match status" value="1"/>
</dbReference>
<dbReference type="OrthoDB" id="230341at2"/>
<dbReference type="Pfam" id="PF00400">
    <property type="entry name" value="WD40"/>
    <property type="match status" value="2"/>
</dbReference>
<comment type="caution">
    <text evidence="5">The sequence shown here is derived from an EMBL/GenBank/DDBJ whole genome shotgun (WGS) entry which is preliminary data.</text>
</comment>
<dbReference type="AlphaFoldDB" id="A0A5C5WU90"/>
<keyword evidence="1 3" id="KW-0853">WD repeat</keyword>
<evidence type="ECO:0000256" key="4">
    <source>
        <dbReference type="SAM" id="SignalP"/>
    </source>
</evidence>
<reference evidence="5 6" key="1">
    <citation type="submission" date="2019-02" db="EMBL/GenBank/DDBJ databases">
        <title>Deep-cultivation of Planctomycetes and their phenomic and genomic characterization uncovers novel biology.</title>
        <authorList>
            <person name="Wiegand S."/>
            <person name="Jogler M."/>
            <person name="Boedeker C."/>
            <person name="Pinto D."/>
            <person name="Vollmers J."/>
            <person name="Rivas-Marin E."/>
            <person name="Kohn T."/>
            <person name="Peeters S.H."/>
            <person name="Heuer A."/>
            <person name="Rast P."/>
            <person name="Oberbeckmann S."/>
            <person name="Bunk B."/>
            <person name="Jeske O."/>
            <person name="Meyerdierks A."/>
            <person name="Storesund J.E."/>
            <person name="Kallscheuer N."/>
            <person name="Luecker S."/>
            <person name="Lage O.M."/>
            <person name="Pohl T."/>
            <person name="Merkel B.J."/>
            <person name="Hornburger P."/>
            <person name="Mueller R.-W."/>
            <person name="Bruemmer F."/>
            <person name="Labrenz M."/>
            <person name="Spormann A.M."/>
            <person name="Op Den Camp H."/>
            <person name="Overmann J."/>
            <person name="Amann R."/>
            <person name="Jetten M.S.M."/>
            <person name="Mascher T."/>
            <person name="Medema M.H."/>
            <person name="Devos D.P."/>
            <person name="Kaster A.-K."/>
            <person name="Ovreas L."/>
            <person name="Rohde M."/>
            <person name="Galperin M.Y."/>
            <person name="Jogler C."/>
        </authorList>
    </citation>
    <scope>NUCLEOTIDE SEQUENCE [LARGE SCALE GENOMIC DNA]</scope>
    <source>
        <strain evidence="5 6">Pla22</strain>
    </source>
</reference>
<dbReference type="GO" id="GO:0000027">
    <property type="term" value="P:ribosomal large subunit assembly"/>
    <property type="evidence" value="ECO:0007669"/>
    <property type="project" value="TreeGrafter"/>
</dbReference>
<organism evidence="5 6">
    <name type="scientific">Rubripirellula amarantea</name>
    <dbReference type="NCBI Taxonomy" id="2527999"/>
    <lineage>
        <taxon>Bacteria</taxon>
        <taxon>Pseudomonadati</taxon>
        <taxon>Planctomycetota</taxon>
        <taxon>Planctomycetia</taxon>
        <taxon>Pirellulales</taxon>
        <taxon>Pirellulaceae</taxon>
        <taxon>Rubripirellula</taxon>
    </lineage>
</organism>
<feature type="repeat" description="WD" evidence="3">
    <location>
        <begin position="123"/>
        <end position="164"/>
    </location>
</feature>
<feature type="signal peptide" evidence="4">
    <location>
        <begin position="1"/>
        <end position="30"/>
    </location>
</feature>
<dbReference type="PANTHER" id="PTHR19848:SF0">
    <property type="entry name" value="NOTCHLESS PROTEIN HOMOLOG 1"/>
    <property type="match status" value="1"/>
</dbReference>
<evidence type="ECO:0000256" key="1">
    <source>
        <dbReference type="ARBA" id="ARBA00022574"/>
    </source>
</evidence>
<dbReference type="SUPFAM" id="SSF50978">
    <property type="entry name" value="WD40 repeat-like"/>
    <property type="match status" value="1"/>
</dbReference>
<sequence length="382" mass="41461" precursor="true">MSMKTARGRWIATLTALAFAVAAMPAGLLAQTPSAKDIRPESLFPRSSSVQKAVPRSSLAIRQGDDAKKDVPSRTVKFRSEAGEPVTVTAIAVDPMSDAVAVAGDDHVIRIIDSTSLQTIEELTGHRDRIRTLSFHPENGRLVSAGNDGQLIIWDSKQDYAIRQRMEGTPAIARVRYSTDGNEIAAVGFDSEVFLIGKRVSDRPRLTCDCRDLRAIAYRDDQAMFVVAGRSGDLHLFDTKTTTLIGEFPIHKGRVDDVVFAPQSNIAISVGEDGRLVTFDTRTKEVIKRVSITSGKLFAATMLNSHWVAVAGSDNVIRVVNIDTGNVVAILEGHRGSVPTLAASGGYLFSGGFDATLRRWAVVDMEPTDERIAEGDSPEQRQ</sequence>
<dbReference type="Proteomes" id="UP000316598">
    <property type="component" value="Unassembled WGS sequence"/>
</dbReference>
<dbReference type="InterPro" id="IPR036322">
    <property type="entry name" value="WD40_repeat_dom_sf"/>
</dbReference>
<keyword evidence="2" id="KW-0677">Repeat</keyword>